<gene>
    <name evidence="2" type="ORF">Q4535_16655</name>
</gene>
<accession>A0AAP4U275</accession>
<evidence type="ECO:0000256" key="1">
    <source>
        <dbReference type="SAM" id="MobiDB-lite"/>
    </source>
</evidence>
<dbReference type="Pfam" id="PF08889">
    <property type="entry name" value="WbqC"/>
    <property type="match status" value="1"/>
</dbReference>
<dbReference type="AlphaFoldDB" id="A0AAP4U275"/>
<dbReference type="Proteomes" id="UP001170481">
    <property type="component" value="Unassembled WGS sequence"/>
</dbReference>
<comment type="caution">
    <text evidence="2">The sequence shown here is derived from an EMBL/GenBank/DDBJ whole genome shotgun (WGS) entry which is preliminary data.</text>
</comment>
<feature type="region of interest" description="Disordered" evidence="1">
    <location>
        <begin position="256"/>
        <end position="279"/>
    </location>
</feature>
<name>A0AAP4U275_9GAMM</name>
<sequence>MNIAIMQPYLFPHIGYFQLMHACDEFLVYDDVAFIPRGYIHRNNVLLGGKAHRFTLSVPKASPNRLISELVFGPTPDSLLTTLHHAYAKAPYYAQVMPLLQGVFQHEDRRIGALCKYSFERVCDYLGLECRFLLTSELEHDRSLKAQDRLIEMSLMRGAEGYINSIGGRKLYQAAPFAANGITLSFLASQPSDYCQTPLDSRRSGRQAEFVAGLSIIDVLMWCSPGEVRDRLAEYRLLPEDLELLRAAGNAAGDTAPVPGPLARDVSAHSQQGGHASCH</sequence>
<feature type="compositionally biased region" description="Polar residues" evidence="1">
    <location>
        <begin position="268"/>
        <end position="279"/>
    </location>
</feature>
<evidence type="ECO:0000313" key="3">
    <source>
        <dbReference type="Proteomes" id="UP001170481"/>
    </source>
</evidence>
<dbReference type="RefSeq" id="WP_303595455.1">
    <property type="nucleotide sequence ID" value="NZ_JAUORK010000032.1"/>
</dbReference>
<proteinExistence type="predicted"/>
<organism evidence="2 3">
    <name type="scientific">Cobetia amphilecti</name>
    <dbReference type="NCBI Taxonomy" id="1055104"/>
    <lineage>
        <taxon>Bacteria</taxon>
        <taxon>Pseudomonadati</taxon>
        <taxon>Pseudomonadota</taxon>
        <taxon>Gammaproteobacteria</taxon>
        <taxon>Oceanospirillales</taxon>
        <taxon>Halomonadaceae</taxon>
        <taxon>Cobetia</taxon>
    </lineage>
</organism>
<reference evidence="2" key="1">
    <citation type="submission" date="2023-07" db="EMBL/GenBank/DDBJ databases">
        <title>Genome content predicts the carbon catabolic preferences of heterotrophic bacteria.</title>
        <authorList>
            <person name="Gralka M."/>
        </authorList>
    </citation>
    <scope>NUCLEOTIDE SEQUENCE</scope>
    <source>
        <strain evidence="2">C2R13</strain>
    </source>
</reference>
<dbReference type="EMBL" id="JAUORK010000032">
    <property type="protein sequence ID" value="MDO6673737.1"/>
    <property type="molecule type" value="Genomic_DNA"/>
</dbReference>
<protein>
    <submittedName>
        <fullName evidence="2">WbqC family protein</fullName>
    </submittedName>
</protein>
<dbReference type="InterPro" id="IPR014985">
    <property type="entry name" value="WbqC"/>
</dbReference>
<evidence type="ECO:0000313" key="2">
    <source>
        <dbReference type="EMBL" id="MDO6673737.1"/>
    </source>
</evidence>